<feature type="transmembrane region" description="Helical" evidence="7">
    <location>
        <begin position="391"/>
        <end position="409"/>
    </location>
</feature>
<dbReference type="PANTHER" id="PTHR23513:SF11">
    <property type="entry name" value="STAPHYLOFERRIN A TRANSPORTER"/>
    <property type="match status" value="1"/>
</dbReference>
<evidence type="ECO:0000256" key="1">
    <source>
        <dbReference type="ARBA" id="ARBA00004651"/>
    </source>
</evidence>
<gene>
    <name evidence="9" type="ORF">SAMN05444142_102409</name>
</gene>
<accession>A0A1H0GW89</accession>
<evidence type="ECO:0000256" key="3">
    <source>
        <dbReference type="ARBA" id="ARBA00022475"/>
    </source>
</evidence>
<keyword evidence="5 7" id="KW-1133">Transmembrane helix</keyword>
<comment type="subcellular location">
    <subcellularLocation>
        <location evidence="1">Cell membrane</location>
        <topology evidence="1">Multi-pass membrane protein</topology>
    </subcellularLocation>
</comment>
<keyword evidence="10" id="KW-1185">Reference proteome</keyword>
<feature type="transmembrane region" description="Helical" evidence="7">
    <location>
        <begin position="110"/>
        <end position="129"/>
    </location>
</feature>
<evidence type="ECO:0000313" key="10">
    <source>
        <dbReference type="Proteomes" id="UP000324252"/>
    </source>
</evidence>
<keyword evidence="2" id="KW-0813">Transport</keyword>
<evidence type="ECO:0000256" key="4">
    <source>
        <dbReference type="ARBA" id="ARBA00022692"/>
    </source>
</evidence>
<dbReference type="Gene3D" id="1.20.1250.20">
    <property type="entry name" value="MFS general substrate transporter like domains"/>
    <property type="match status" value="1"/>
</dbReference>
<feature type="transmembrane region" description="Helical" evidence="7">
    <location>
        <begin position="83"/>
        <end position="104"/>
    </location>
</feature>
<keyword evidence="6 7" id="KW-0472">Membrane</keyword>
<keyword evidence="4 7" id="KW-0812">Transmembrane</keyword>
<reference evidence="9 10" key="1">
    <citation type="submission" date="2016-11" db="EMBL/GenBank/DDBJ databases">
        <authorList>
            <person name="Varghese N."/>
            <person name="Submissions S."/>
        </authorList>
    </citation>
    <scope>NUCLEOTIDE SEQUENCE [LARGE SCALE GENOMIC DNA]</scope>
    <source>
        <strain evidence="9 10">DSM 29620</strain>
    </source>
</reference>
<dbReference type="OrthoDB" id="145388at2"/>
<evidence type="ECO:0000256" key="7">
    <source>
        <dbReference type="SAM" id="Phobius"/>
    </source>
</evidence>
<dbReference type="RefSeq" id="WP_149788070.1">
    <property type="nucleotide sequence ID" value="NZ_FNIO01000003.1"/>
</dbReference>
<dbReference type="InterPro" id="IPR036259">
    <property type="entry name" value="MFS_trans_sf"/>
</dbReference>
<dbReference type="CDD" id="cd06173">
    <property type="entry name" value="MFS_MefA_like"/>
    <property type="match status" value="1"/>
</dbReference>
<feature type="domain" description="Major facilitator superfamily (MFS) profile" evidence="8">
    <location>
        <begin position="1"/>
        <end position="417"/>
    </location>
</feature>
<feature type="transmembrane region" description="Helical" evidence="7">
    <location>
        <begin position="229"/>
        <end position="253"/>
    </location>
</feature>
<sequence>MRATLLRTNRNYRMLFSASSVSNLGDGISMVALPWLATLLTHDPLLISAVATAQRLPWLLFALPAGVWTDRVDRRLLMLRADLVRMGLMLCTVGMVFSMTALPVPEGGGAGAILSLVLIAFLFGSAEVIRDNAAQTVLPSIVAPGDLEQANGQMWSAEQVTGQFVGPPLAGVLIAYSVALPFGVDASVYALSAALIWMIALPPKKAQAGGRFRAALLEGMGWMRRNPAILRLAVMLGAINAVFVGGMTILVLYAQEILGLSAAGYGLLLTVGATGGVLGGLASPWIARRIGMRASLIAALGVFALVHALLALSGSVILAGLALFLEAAAGMLWNVVTVSYRQRLIPDALLGRVNSVYRFFGWGAMPFGALGAGALVAGLEPTIGREAALHAPYAVGALACLGLLGYGLGRLRFGPVP</sequence>
<feature type="transmembrane region" description="Helical" evidence="7">
    <location>
        <begin position="294"/>
        <end position="312"/>
    </location>
</feature>
<dbReference type="Pfam" id="PF05977">
    <property type="entry name" value="MFS_3"/>
    <property type="match status" value="1"/>
</dbReference>
<dbReference type="GO" id="GO:0022857">
    <property type="term" value="F:transmembrane transporter activity"/>
    <property type="evidence" value="ECO:0007669"/>
    <property type="project" value="InterPro"/>
</dbReference>
<dbReference type="InterPro" id="IPR020846">
    <property type="entry name" value="MFS_dom"/>
</dbReference>
<dbReference type="InterPro" id="IPR010290">
    <property type="entry name" value="TM_effector"/>
</dbReference>
<dbReference type="EMBL" id="FQZZ01000002">
    <property type="protein sequence ID" value="SHJ92643.1"/>
    <property type="molecule type" value="Genomic_DNA"/>
</dbReference>
<dbReference type="PROSITE" id="PS50850">
    <property type="entry name" value="MFS"/>
    <property type="match status" value="1"/>
</dbReference>
<evidence type="ECO:0000256" key="5">
    <source>
        <dbReference type="ARBA" id="ARBA00022989"/>
    </source>
</evidence>
<dbReference type="PANTHER" id="PTHR23513">
    <property type="entry name" value="INTEGRAL MEMBRANE EFFLUX PROTEIN-RELATED"/>
    <property type="match status" value="1"/>
</dbReference>
<keyword evidence="3" id="KW-1003">Cell membrane</keyword>
<proteinExistence type="predicted"/>
<evidence type="ECO:0000256" key="2">
    <source>
        <dbReference type="ARBA" id="ARBA00022448"/>
    </source>
</evidence>
<feature type="transmembrane region" description="Helical" evidence="7">
    <location>
        <begin position="359"/>
        <end position="379"/>
    </location>
</feature>
<dbReference type="AlphaFoldDB" id="A0A1H0GW89"/>
<evidence type="ECO:0000256" key="6">
    <source>
        <dbReference type="ARBA" id="ARBA00023136"/>
    </source>
</evidence>
<organism evidence="9 10">
    <name type="scientific">Lutimaribacter pacificus</name>
    <dbReference type="NCBI Taxonomy" id="391948"/>
    <lineage>
        <taxon>Bacteria</taxon>
        <taxon>Pseudomonadati</taxon>
        <taxon>Pseudomonadota</taxon>
        <taxon>Alphaproteobacteria</taxon>
        <taxon>Rhodobacterales</taxon>
        <taxon>Roseobacteraceae</taxon>
        <taxon>Lutimaribacter</taxon>
    </lineage>
</organism>
<feature type="transmembrane region" description="Helical" evidence="7">
    <location>
        <begin position="318"/>
        <end position="338"/>
    </location>
</feature>
<dbReference type="SUPFAM" id="SSF103473">
    <property type="entry name" value="MFS general substrate transporter"/>
    <property type="match status" value="1"/>
</dbReference>
<dbReference type="GO" id="GO:0005886">
    <property type="term" value="C:plasma membrane"/>
    <property type="evidence" value="ECO:0007669"/>
    <property type="project" value="UniProtKB-SubCell"/>
</dbReference>
<dbReference type="Proteomes" id="UP000324252">
    <property type="component" value="Unassembled WGS sequence"/>
</dbReference>
<name>A0A1H0GW89_9RHOB</name>
<protein>
    <submittedName>
        <fullName evidence="9">Transmembrane secretion effector</fullName>
    </submittedName>
</protein>
<evidence type="ECO:0000313" key="9">
    <source>
        <dbReference type="EMBL" id="SHJ92643.1"/>
    </source>
</evidence>
<feature type="transmembrane region" description="Helical" evidence="7">
    <location>
        <begin position="265"/>
        <end position="287"/>
    </location>
</feature>
<evidence type="ECO:0000259" key="8">
    <source>
        <dbReference type="PROSITE" id="PS50850"/>
    </source>
</evidence>